<evidence type="ECO:0000313" key="1">
    <source>
        <dbReference type="EMBL" id="DAE01241.1"/>
    </source>
</evidence>
<protein>
    <submittedName>
        <fullName evidence="1">Uncharacterized protein</fullName>
    </submittedName>
</protein>
<accession>A0A8S5P490</accession>
<dbReference type="EMBL" id="BK015322">
    <property type="protein sequence ID" value="DAE01241.1"/>
    <property type="molecule type" value="Genomic_DNA"/>
</dbReference>
<proteinExistence type="predicted"/>
<reference evidence="1" key="1">
    <citation type="journal article" date="2021" name="Proc. Natl. Acad. Sci. U.S.A.">
        <title>A Catalog of Tens of Thousands of Viruses from Human Metagenomes Reveals Hidden Associations with Chronic Diseases.</title>
        <authorList>
            <person name="Tisza M.J."/>
            <person name="Buck C.B."/>
        </authorList>
    </citation>
    <scope>NUCLEOTIDE SEQUENCE</scope>
    <source>
        <strain evidence="1">Ct3rL24</strain>
    </source>
</reference>
<name>A0A8S5P490_9CAUD</name>
<organism evidence="1">
    <name type="scientific">Podoviridae sp. ct3rL24</name>
    <dbReference type="NCBI Taxonomy" id="2825218"/>
    <lineage>
        <taxon>Viruses</taxon>
        <taxon>Duplodnaviria</taxon>
        <taxon>Heunggongvirae</taxon>
        <taxon>Uroviricota</taxon>
        <taxon>Caudoviricetes</taxon>
    </lineage>
</organism>
<sequence>MNIICTKSKCLNNKGGKCTANEIYYDGLCQTYCTSKHASKQVAGICTRSHGRMKSKDNNILR</sequence>